<dbReference type="Proteomes" id="UP000268093">
    <property type="component" value="Unassembled WGS sequence"/>
</dbReference>
<reference evidence="1 2" key="1">
    <citation type="journal article" date="2018" name="New Phytol.">
        <title>Phylogenomics of Endogonaceae and evolution of mycorrhizas within Mucoromycota.</title>
        <authorList>
            <person name="Chang Y."/>
            <person name="Desiro A."/>
            <person name="Na H."/>
            <person name="Sandor L."/>
            <person name="Lipzen A."/>
            <person name="Clum A."/>
            <person name="Barry K."/>
            <person name="Grigoriev I.V."/>
            <person name="Martin F.M."/>
            <person name="Stajich J.E."/>
            <person name="Smith M.E."/>
            <person name="Bonito G."/>
            <person name="Spatafora J.W."/>
        </authorList>
    </citation>
    <scope>NUCLEOTIDE SEQUENCE [LARGE SCALE GENOMIC DNA]</scope>
    <source>
        <strain evidence="1 2">GMNB39</strain>
    </source>
</reference>
<dbReference type="AlphaFoldDB" id="A0A433DBW8"/>
<name>A0A433DBW8_9FUNG</name>
<comment type="caution">
    <text evidence="1">The sequence shown here is derived from an EMBL/GenBank/DDBJ whole genome shotgun (WGS) entry which is preliminary data.</text>
</comment>
<organism evidence="1 2">
    <name type="scientific">Jimgerdemannia flammicorona</name>
    <dbReference type="NCBI Taxonomy" id="994334"/>
    <lineage>
        <taxon>Eukaryota</taxon>
        <taxon>Fungi</taxon>
        <taxon>Fungi incertae sedis</taxon>
        <taxon>Mucoromycota</taxon>
        <taxon>Mucoromycotina</taxon>
        <taxon>Endogonomycetes</taxon>
        <taxon>Endogonales</taxon>
        <taxon>Endogonaceae</taxon>
        <taxon>Jimgerdemannia</taxon>
    </lineage>
</organism>
<keyword evidence="2" id="KW-1185">Reference proteome</keyword>
<gene>
    <name evidence="1" type="ORF">BC936DRAFT_144697</name>
</gene>
<sequence>MATGPCFQDHPIFTGNLLDSAFGKVCVNSVLKRSHVLLCTENYLLVKLPFGYWMCLPVPKNPSYLNLRSLFEQPLTSFCMSGTTHPHRGFVTQAKNSLMWPHGMLQLSEGKEPGRSNEVAKLPMLFY</sequence>
<protein>
    <submittedName>
        <fullName evidence="1">Uncharacterized protein</fullName>
    </submittedName>
</protein>
<evidence type="ECO:0000313" key="1">
    <source>
        <dbReference type="EMBL" id="RUP48333.1"/>
    </source>
</evidence>
<evidence type="ECO:0000313" key="2">
    <source>
        <dbReference type="Proteomes" id="UP000268093"/>
    </source>
</evidence>
<proteinExistence type="predicted"/>
<dbReference type="EMBL" id="RBNI01003464">
    <property type="protein sequence ID" value="RUP48333.1"/>
    <property type="molecule type" value="Genomic_DNA"/>
</dbReference>
<accession>A0A433DBW8</accession>